<protein>
    <submittedName>
        <fullName evidence="4">Calcium-dependent protein kinase 21</fullName>
    </submittedName>
</protein>
<dbReference type="EMBL" id="JBHTIF010000001">
    <property type="protein sequence ID" value="MFD0724650.1"/>
    <property type="molecule type" value="Genomic_DNA"/>
</dbReference>
<keyword evidence="2" id="KW-0732">Signal</keyword>
<feature type="domain" description="EF-hand" evidence="3">
    <location>
        <begin position="109"/>
        <end position="139"/>
    </location>
</feature>
<dbReference type="InterPro" id="IPR018247">
    <property type="entry name" value="EF_Hand_1_Ca_BS"/>
</dbReference>
<dbReference type="PROSITE" id="PS00018">
    <property type="entry name" value="EF_HAND_1"/>
    <property type="match status" value="2"/>
</dbReference>
<reference evidence="5" key="1">
    <citation type="journal article" date="2019" name="Int. J. Syst. Evol. Microbiol.">
        <title>The Global Catalogue of Microorganisms (GCM) 10K type strain sequencing project: providing services to taxonomists for standard genome sequencing and annotation.</title>
        <authorList>
            <consortium name="The Broad Institute Genomics Platform"/>
            <consortium name="The Broad Institute Genome Sequencing Center for Infectious Disease"/>
            <person name="Wu L."/>
            <person name="Ma J."/>
        </authorList>
    </citation>
    <scope>NUCLEOTIDE SEQUENCE [LARGE SCALE GENOMIC DNA]</scope>
    <source>
        <strain evidence="5">CCUG 55585</strain>
    </source>
</reference>
<comment type="caution">
    <text evidence="4">The sequence shown here is derived from an EMBL/GenBank/DDBJ whole genome shotgun (WGS) entry which is preliminary data.</text>
</comment>
<feature type="region of interest" description="Disordered" evidence="1">
    <location>
        <begin position="89"/>
        <end position="139"/>
    </location>
</feature>
<feature type="chain" id="PRO_5045418487" evidence="2">
    <location>
        <begin position="23"/>
        <end position="139"/>
    </location>
</feature>
<keyword evidence="4" id="KW-0418">Kinase</keyword>
<accession>A0ABW2YBT3</accession>
<sequence length="139" mass="15272">MSLACRLAAVLCLAALPSAGFAQSLKWSGDVTPPASPSAPAAPPAPADAPQRTGDYLTLMDTNRDQRVSPEEYQDWLSYAFDGMDRNRDGVLTADEQPGGRGKTVTRDEHRLRIAERFRRQDRDRNGFLDAQELSSPPQ</sequence>
<evidence type="ECO:0000313" key="4">
    <source>
        <dbReference type="EMBL" id="MFD0724650.1"/>
    </source>
</evidence>
<dbReference type="Pfam" id="PF13202">
    <property type="entry name" value="EF-hand_5"/>
    <property type="match status" value="2"/>
</dbReference>
<dbReference type="Gene3D" id="1.10.238.10">
    <property type="entry name" value="EF-hand"/>
    <property type="match status" value="1"/>
</dbReference>
<evidence type="ECO:0000313" key="5">
    <source>
        <dbReference type="Proteomes" id="UP001597110"/>
    </source>
</evidence>
<feature type="compositionally biased region" description="Pro residues" evidence="1">
    <location>
        <begin position="34"/>
        <end position="47"/>
    </location>
</feature>
<organism evidence="4 5">
    <name type="scientific">Lysobacter brunescens</name>
    <dbReference type="NCBI Taxonomy" id="262323"/>
    <lineage>
        <taxon>Bacteria</taxon>
        <taxon>Pseudomonadati</taxon>
        <taxon>Pseudomonadota</taxon>
        <taxon>Gammaproteobacteria</taxon>
        <taxon>Lysobacterales</taxon>
        <taxon>Lysobacteraceae</taxon>
        <taxon>Lysobacter</taxon>
    </lineage>
</organism>
<dbReference type="GO" id="GO:0016301">
    <property type="term" value="F:kinase activity"/>
    <property type="evidence" value="ECO:0007669"/>
    <property type="project" value="UniProtKB-KW"/>
</dbReference>
<evidence type="ECO:0000256" key="2">
    <source>
        <dbReference type="SAM" id="SignalP"/>
    </source>
</evidence>
<name>A0ABW2YBT3_9GAMM</name>
<dbReference type="Proteomes" id="UP001597110">
    <property type="component" value="Unassembled WGS sequence"/>
</dbReference>
<evidence type="ECO:0000256" key="1">
    <source>
        <dbReference type="SAM" id="MobiDB-lite"/>
    </source>
</evidence>
<dbReference type="InterPro" id="IPR011992">
    <property type="entry name" value="EF-hand-dom_pair"/>
</dbReference>
<dbReference type="RefSeq" id="WP_386822302.1">
    <property type="nucleotide sequence ID" value="NZ_JBHTIF010000001.1"/>
</dbReference>
<feature type="signal peptide" evidence="2">
    <location>
        <begin position="1"/>
        <end position="22"/>
    </location>
</feature>
<keyword evidence="4" id="KW-0808">Transferase</keyword>
<dbReference type="PROSITE" id="PS50222">
    <property type="entry name" value="EF_HAND_2"/>
    <property type="match status" value="1"/>
</dbReference>
<proteinExistence type="predicted"/>
<keyword evidence="5" id="KW-1185">Reference proteome</keyword>
<dbReference type="SUPFAM" id="SSF47473">
    <property type="entry name" value="EF-hand"/>
    <property type="match status" value="1"/>
</dbReference>
<feature type="region of interest" description="Disordered" evidence="1">
    <location>
        <begin position="28"/>
        <end position="55"/>
    </location>
</feature>
<gene>
    <name evidence="4" type="ORF">ACFQ0E_03460</name>
</gene>
<evidence type="ECO:0000259" key="3">
    <source>
        <dbReference type="PROSITE" id="PS50222"/>
    </source>
</evidence>
<feature type="compositionally biased region" description="Basic and acidic residues" evidence="1">
    <location>
        <begin position="105"/>
        <end position="127"/>
    </location>
</feature>
<dbReference type="InterPro" id="IPR002048">
    <property type="entry name" value="EF_hand_dom"/>
</dbReference>